<feature type="domain" description="Carbohydrate kinase FGGY N-terminal" evidence="5">
    <location>
        <begin position="7"/>
        <end position="249"/>
    </location>
</feature>
<dbReference type="PANTHER" id="PTHR43095">
    <property type="entry name" value="SUGAR KINASE"/>
    <property type="match status" value="1"/>
</dbReference>
<dbReference type="PIRSF" id="PIRSF000538">
    <property type="entry name" value="GlpK"/>
    <property type="match status" value="1"/>
</dbReference>
<dbReference type="GO" id="GO:0016301">
    <property type="term" value="F:kinase activity"/>
    <property type="evidence" value="ECO:0007669"/>
    <property type="project" value="UniProtKB-KW"/>
</dbReference>
<evidence type="ECO:0000256" key="3">
    <source>
        <dbReference type="ARBA" id="ARBA00022777"/>
    </source>
</evidence>
<dbReference type="InterPro" id="IPR018483">
    <property type="entry name" value="Carb_kinase_FGGY_CS"/>
</dbReference>
<dbReference type="PROSITE" id="PS00445">
    <property type="entry name" value="FGGY_KINASES_2"/>
    <property type="match status" value="1"/>
</dbReference>
<dbReference type="InterPro" id="IPR000577">
    <property type="entry name" value="Carb_kinase_FGGY"/>
</dbReference>
<dbReference type="PANTHER" id="PTHR43095:SF2">
    <property type="entry name" value="GLUCONOKINASE"/>
    <property type="match status" value="1"/>
</dbReference>
<dbReference type="RefSeq" id="WP_369018951.1">
    <property type="nucleotide sequence ID" value="NZ_CP121689.1"/>
</dbReference>
<keyword evidence="2 4" id="KW-0808">Transferase</keyword>
<evidence type="ECO:0000256" key="4">
    <source>
        <dbReference type="RuleBase" id="RU003733"/>
    </source>
</evidence>
<dbReference type="CDD" id="cd07808">
    <property type="entry name" value="ASKHA_NBD_FGGY_EcXK-like"/>
    <property type="match status" value="1"/>
</dbReference>
<proteinExistence type="inferred from homology"/>
<dbReference type="InterPro" id="IPR018485">
    <property type="entry name" value="FGGY_C"/>
</dbReference>
<organism evidence="7 8">
    <name type="scientific">Thermatribacter velox</name>
    <dbReference type="NCBI Taxonomy" id="3039681"/>
    <lineage>
        <taxon>Bacteria</taxon>
        <taxon>Pseudomonadati</taxon>
        <taxon>Atribacterota</taxon>
        <taxon>Atribacteria</taxon>
        <taxon>Atribacterales</taxon>
        <taxon>Thermatribacteraceae</taxon>
        <taxon>Thermatribacter</taxon>
    </lineage>
</organism>
<dbReference type="SUPFAM" id="SSF53067">
    <property type="entry name" value="Actin-like ATPase domain"/>
    <property type="match status" value="2"/>
</dbReference>
<dbReference type="InterPro" id="IPR043129">
    <property type="entry name" value="ATPase_NBD"/>
</dbReference>
<dbReference type="Proteomes" id="UP001461341">
    <property type="component" value="Chromosome"/>
</dbReference>
<evidence type="ECO:0000259" key="6">
    <source>
        <dbReference type="Pfam" id="PF02782"/>
    </source>
</evidence>
<evidence type="ECO:0000256" key="1">
    <source>
        <dbReference type="ARBA" id="ARBA00009156"/>
    </source>
</evidence>
<dbReference type="Gene3D" id="3.30.420.40">
    <property type="match status" value="2"/>
</dbReference>
<name>A0ABZ2YDW1_9BACT</name>
<dbReference type="Pfam" id="PF00370">
    <property type="entry name" value="FGGY_N"/>
    <property type="match status" value="1"/>
</dbReference>
<evidence type="ECO:0000259" key="5">
    <source>
        <dbReference type="Pfam" id="PF00370"/>
    </source>
</evidence>
<evidence type="ECO:0000313" key="7">
    <source>
        <dbReference type="EMBL" id="WZL76787.1"/>
    </source>
</evidence>
<accession>A0ABZ2YDW1</accession>
<dbReference type="Pfam" id="PF02782">
    <property type="entry name" value="FGGY_C"/>
    <property type="match status" value="1"/>
</dbReference>
<comment type="similarity">
    <text evidence="1 4">Belongs to the FGGY kinase family.</text>
</comment>
<dbReference type="InterPro" id="IPR018484">
    <property type="entry name" value="FGGY_N"/>
</dbReference>
<gene>
    <name evidence="7" type="ORF">QBE54_03400</name>
</gene>
<evidence type="ECO:0000256" key="2">
    <source>
        <dbReference type="ARBA" id="ARBA00022679"/>
    </source>
</evidence>
<dbReference type="EMBL" id="CP121689">
    <property type="protein sequence ID" value="WZL76787.1"/>
    <property type="molecule type" value="Genomic_DNA"/>
</dbReference>
<keyword evidence="8" id="KW-1185">Reference proteome</keyword>
<reference evidence="7 8" key="1">
    <citation type="submission" date="2023-03" db="EMBL/GenBank/DDBJ databases">
        <title>Novel Species.</title>
        <authorList>
            <person name="Ma S."/>
        </authorList>
    </citation>
    <scope>NUCLEOTIDE SEQUENCE [LARGE SCALE GENOMIC DNA]</scope>
    <source>
        <strain evidence="7 8">B11</strain>
    </source>
</reference>
<dbReference type="InterPro" id="IPR050406">
    <property type="entry name" value="FGGY_Carb_Kinase"/>
</dbReference>
<sequence>MSELQGVLVVDIGTETVRSALIDREGKILALAGRNPSFSSPRPSWAEQSPREWWELSVACMRELLERFPDFEVLAIGVSAQMHAVCPVDSHGNLLLQLVPIWCDKRSLSVCKRVASLLSPEKQIEKTANLIIPNWIGPKVAWIKENLPEVYRHAAYFLTAKDYLNYLLTGEIATDFSEASGTFLFSWEKKTWDDDLFELFGLDKEKFPQIIPSFKVIGTTKEDINELLGLKNSVPVVCGAGDMLCLLLGGGMFEEGRSCDVGGTASDVSVFTPSPLLSQKLMNLHHAIPGWISFGILDSGGGSVRWLRDALYRLGSNNGSASYQLIDEEAAQVPPGAEGLMFFPYLLGERLLGSPNARGVFLGILPHHRRAHFARAVLEGVCFDLKMSLDEIERLFPGEIKEMSCIGGGARSDLWSQIKADIYQKEVFTLVESEGGILGAGILAFSGFSGIAPQEVARTWVKEKKRFHPSDTGEYEKTYKRFKEMHDLLQPVFERFGEEVS</sequence>
<evidence type="ECO:0000313" key="8">
    <source>
        <dbReference type="Proteomes" id="UP001461341"/>
    </source>
</evidence>
<keyword evidence="3 4" id="KW-0418">Kinase</keyword>
<protein>
    <submittedName>
        <fullName evidence="7">FGGY family carbohydrate kinase</fullName>
    </submittedName>
</protein>
<feature type="domain" description="Carbohydrate kinase FGGY C-terminal" evidence="6">
    <location>
        <begin position="263"/>
        <end position="445"/>
    </location>
</feature>